<sequence length="130" mass="15265">MAPLLINDDDDANDELRMREHRLLSVPIACAHTSCNCERNRCKSLRMAPCSRTSLSTVRLVLYNLLSPTRYILKANVKLISKTQTYLLAFCTLWRHFLHLCKLHLIKIEFNDTRHEHRRRTRKLATSFSI</sequence>
<reference evidence="1 2" key="1">
    <citation type="journal article" date="2018" name="Sci. Rep.">
        <title>Comprehensive analysis of single molecule sequencing-derived complete genome and whole transcriptome of Hyposidra talaca nuclear polyhedrosis virus.</title>
        <authorList>
            <person name="Nguyen T.T."/>
            <person name="Suryamohan K."/>
            <person name="Kuriakose B."/>
            <person name="Janakiraman V."/>
            <person name="Reichelt M."/>
            <person name="Chaudhuri S."/>
            <person name="Guillory J."/>
            <person name="Divakaran N."/>
            <person name="Rabins P.E."/>
            <person name="Goel R."/>
            <person name="Deka B."/>
            <person name="Sarkar S."/>
            <person name="Ekka P."/>
            <person name="Tsai Y.C."/>
            <person name="Vargas D."/>
            <person name="Santhosh S."/>
            <person name="Mohan S."/>
            <person name="Chin C.S."/>
            <person name="Korlach J."/>
            <person name="Thomas G."/>
            <person name="Babu A."/>
            <person name="Seshagiri S."/>
        </authorList>
    </citation>
    <scope>NUCLEOTIDE SEQUENCE [LARGE SCALE GENOMIC DNA]</scope>
    <source>
        <strain evidence="1 2">HytaNPVIndia001</strain>
    </source>
</reference>
<keyword evidence="2" id="KW-1185">Reference proteome</keyword>
<organism evidence="1 2">
    <name type="scientific">Hyposidra talaca nucleopolyhedrovirus</name>
    <dbReference type="NCBI Taxonomy" id="1070315"/>
    <lineage>
        <taxon>Viruses</taxon>
        <taxon>Viruses incertae sedis</taxon>
        <taxon>Naldaviricetes</taxon>
        <taxon>Lefavirales</taxon>
        <taxon>Baculoviridae</taxon>
        <taxon>Alphabaculovirus</taxon>
        <taxon>Alphabaculovirus hytalacae</taxon>
    </lineage>
</organism>
<dbReference type="EMBL" id="MH261376">
    <property type="protein sequence ID" value="AWW14476.1"/>
    <property type="molecule type" value="Genomic_DNA"/>
</dbReference>
<evidence type="ECO:0000313" key="2">
    <source>
        <dbReference type="Proteomes" id="UP000501125"/>
    </source>
</evidence>
<dbReference type="Proteomes" id="UP000501125">
    <property type="component" value="Chromosome"/>
</dbReference>
<evidence type="ECO:0000313" key="1">
    <source>
        <dbReference type="EMBL" id="AWW14476.1"/>
    </source>
</evidence>
<accession>A0A2Z4HI66</accession>
<dbReference type="RefSeq" id="YP_010086383.1">
    <property type="nucleotide sequence ID" value="NC_055453.1"/>
</dbReference>
<proteinExistence type="predicted"/>
<dbReference type="GeneID" id="65101594"/>
<gene>
    <name evidence="1" type="primary">orf116</name>
    <name evidence="1" type="ORF">HytaNPV_gp116</name>
</gene>
<name>A0A2Z4HI66_9ABAC</name>
<dbReference type="KEGG" id="vg:65101594"/>
<protein>
    <submittedName>
        <fullName evidence="1">Uncharacterized protein</fullName>
    </submittedName>
</protein>